<dbReference type="SUPFAM" id="SSF50022">
    <property type="entry name" value="ISP domain"/>
    <property type="match status" value="1"/>
</dbReference>
<keyword evidence="4" id="KW-0411">Iron-sulfur</keyword>
<dbReference type="CDD" id="cd03467">
    <property type="entry name" value="Rieske"/>
    <property type="match status" value="1"/>
</dbReference>
<feature type="non-terminal residue" evidence="6">
    <location>
        <position position="1"/>
    </location>
</feature>
<dbReference type="GO" id="GO:0046872">
    <property type="term" value="F:metal ion binding"/>
    <property type="evidence" value="ECO:0007669"/>
    <property type="project" value="UniProtKB-KW"/>
</dbReference>
<gene>
    <name evidence="6" type="ORF">METZ01_LOCUS347354</name>
</gene>
<dbReference type="AlphaFoldDB" id="A0A382RAY6"/>
<keyword evidence="3" id="KW-0408">Iron</keyword>
<dbReference type="PANTHER" id="PTHR40261:SF1">
    <property type="entry name" value="RIESKE DOMAIN-CONTAINING PROTEIN"/>
    <property type="match status" value="1"/>
</dbReference>
<evidence type="ECO:0000256" key="4">
    <source>
        <dbReference type="ARBA" id="ARBA00023014"/>
    </source>
</evidence>
<evidence type="ECO:0000259" key="5">
    <source>
        <dbReference type="Pfam" id="PF00355"/>
    </source>
</evidence>
<evidence type="ECO:0000313" key="6">
    <source>
        <dbReference type="EMBL" id="SVC94500.1"/>
    </source>
</evidence>
<organism evidence="6">
    <name type="scientific">marine metagenome</name>
    <dbReference type="NCBI Taxonomy" id="408172"/>
    <lineage>
        <taxon>unclassified sequences</taxon>
        <taxon>metagenomes</taxon>
        <taxon>ecological metagenomes</taxon>
    </lineage>
</organism>
<accession>A0A382RAY6</accession>
<reference evidence="6" key="1">
    <citation type="submission" date="2018-05" db="EMBL/GenBank/DDBJ databases">
        <authorList>
            <person name="Lanie J.A."/>
            <person name="Ng W.-L."/>
            <person name="Kazmierczak K.M."/>
            <person name="Andrzejewski T.M."/>
            <person name="Davidsen T.M."/>
            <person name="Wayne K.J."/>
            <person name="Tettelin H."/>
            <person name="Glass J.I."/>
            <person name="Rusch D."/>
            <person name="Podicherti R."/>
            <person name="Tsui H.-C.T."/>
            <person name="Winkler M.E."/>
        </authorList>
    </citation>
    <scope>NUCLEOTIDE SEQUENCE</scope>
</reference>
<dbReference type="InterPro" id="IPR036922">
    <property type="entry name" value="Rieske_2Fe-2S_sf"/>
</dbReference>
<sequence length="115" mass="12788">VSRIRIATAKEVEEGKTVKFSFTLDDRPQEGFVGRFKGELFAYDNTCRHLPISLDYGDNRFFDSKGESLVCQTHGAMYEPDSGLCTRGPCAGASLHALEVIEEDGVLWFDEASFS</sequence>
<dbReference type="InterPro" id="IPR017941">
    <property type="entry name" value="Rieske_2Fe-2S"/>
</dbReference>
<dbReference type="EMBL" id="UINC01120177">
    <property type="protein sequence ID" value="SVC94500.1"/>
    <property type="molecule type" value="Genomic_DNA"/>
</dbReference>
<keyword evidence="1" id="KW-0001">2Fe-2S</keyword>
<feature type="domain" description="Rieske" evidence="5">
    <location>
        <begin position="5"/>
        <end position="93"/>
    </location>
</feature>
<evidence type="ECO:0000256" key="2">
    <source>
        <dbReference type="ARBA" id="ARBA00022723"/>
    </source>
</evidence>
<dbReference type="PANTHER" id="PTHR40261">
    <property type="match status" value="1"/>
</dbReference>
<dbReference type="GO" id="GO:0051537">
    <property type="term" value="F:2 iron, 2 sulfur cluster binding"/>
    <property type="evidence" value="ECO:0007669"/>
    <property type="project" value="UniProtKB-KW"/>
</dbReference>
<evidence type="ECO:0000256" key="1">
    <source>
        <dbReference type="ARBA" id="ARBA00022714"/>
    </source>
</evidence>
<dbReference type="Pfam" id="PF00355">
    <property type="entry name" value="Rieske"/>
    <property type="match status" value="1"/>
</dbReference>
<proteinExistence type="predicted"/>
<name>A0A382RAY6_9ZZZZ</name>
<dbReference type="Gene3D" id="2.102.10.10">
    <property type="entry name" value="Rieske [2Fe-2S] iron-sulphur domain"/>
    <property type="match status" value="1"/>
</dbReference>
<protein>
    <recommendedName>
        <fullName evidence="5">Rieske domain-containing protein</fullName>
    </recommendedName>
</protein>
<evidence type="ECO:0000256" key="3">
    <source>
        <dbReference type="ARBA" id="ARBA00023004"/>
    </source>
</evidence>
<keyword evidence="2" id="KW-0479">Metal-binding</keyword>